<name>A0A8J4CTA6_9CHLO</name>
<organism evidence="1 2">
    <name type="scientific">Volvox reticuliferus</name>
    <dbReference type="NCBI Taxonomy" id="1737510"/>
    <lineage>
        <taxon>Eukaryota</taxon>
        <taxon>Viridiplantae</taxon>
        <taxon>Chlorophyta</taxon>
        <taxon>core chlorophytes</taxon>
        <taxon>Chlorophyceae</taxon>
        <taxon>CS clade</taxon>
        <taxon>Chlamydomonadales</taxon>
        <taxon>Volvocaceae</taxon>
        <taxon>Volvox</taxon>
    </lineage>
</organism>
<evidence type="ECO:0000313" key="1">
    <source>
        <dbReference type="EMBL" id="GIL89411.1"/>
    </source>
</evidence>
<dbReference type="EMBL" id="BNCP01000050">
    <property type="protein sequence ID" value="GIL89411.1"/>
    <property type="molecule type" value="Genomic_DNA"/>
</dbReference>
<sequence length="101" mass="11309">MAHQPHSKMHTFLSRTFGRLAAHEARRLHHQHLQAGASTRHSSALERILAFPQIRTLLRSVNAYAGHPQLLDYTATEGAITAFTRAMHMQAVSSATTEYHP</sequence>
<reference evidence="1" key="1">
    <citation type="journal article" date="2021" name="Proc. Natl. Acad. Sci. U.S.A.">
        <title>Three genomes in the algal genus Volvox reveal the fate of a haploid sex-determining region after a transition to homothallism.</title>
        <authorList>
            <person name="Yamamoto K."/>
            <person name="Hamaji T."/>
            <person name="Kawai-Toyooka H."/>
            <person name="Matsuzaki R."/>
            <person name="Takahashi F."/>
            <person name="Nishimura Y."/>
            <person name="Kawachi M."/>
            <person name="Noguchi H."/>
            <person name="Minakuchi Y."/>
            <person name="Umen J.G."/>
            <person name="Toyoda A."/>
            <person name="Nozaki H."/>
        </authorList>
    </citation>
    <scope>NUCLEOTIDE SEQUENCE</scope>
    <source>
        <strain evidence="1">NIES-3786</strain>
    </source>
</reference>
<dbReference type="Proteomes" id="UP000747110">
    <property type="component" value="Unassembled WGS sequence"/>
</dbReference>
<comment type="caution">
    <text evidence="1">The sequence shown here is derived from an EMBL/GenBank/DDBJ whole genome shotgun (WGS) entry which is preliminary data.</text>
</comment>
<proteinExistence type="predicted"/>
<keyword evidence="2" id="KW-1185">Reference proteome</keyword>
<protein>
    <submittedName>
        <fullName evidence="1">Uncharacterized protein</fullName>
    </submittedName>
</protein>
<dbReference type="AlphaFoldDB" id="A0A8J4CTA6"/>
<dbReference type="OrthoDB" id="47007at2759"/>
<accession>A0A8J4CTA6</accession>
<evidence type="ECO:0000313" key="2">
    <source>
        <dbReference type="Proteomes" id="UP000747110"/>
    </source>
</evidence>
<gene>
    <name evidence="1" type="ORF">Vretifemale_17189</name>
</gene>